<keyword evidence="10 12" id="KW-0186">Copper</keyword>
<evidence type="ECO:0000259" key="14">
    <source>
        <dbReference type="Pfam" id="PF07731"/>
    </source>
</evidence>
<dbReference type="GO" id="GO:0005507">
    <property type="term" value="F:copper ion binding"/>
    <property type="evidence" value="ECO:0007669"/>
    <property type="project" value="InterPro"/>
</dbReference>
<dbReference type="PANTHER" id="PTHR11709">
    <property type="entry name" value="MULTI-COPPER OXIDASE"/>
    <property type="match status" value="1"/>
</dbReference>
<dbReference type="GO" id="GO:0050421">
    <property type="term" value="F:nitrite reductase (NO-forming) activity"/>
    <property type="evidence" value="ECO:0007669"/>
    <property type="project" value="UniProtKB-EC"/>
</dbReference>
<dbReference type="PRINTS" id="PR00695">
    <property type="entry name" value="CUNO2RDTASE"/>
</dbReference>
<dbReference type="SUPFAM" id="SSF49503">
    <property type="entry name" value="Cupredoxins"/>
    <property type="match status" value="2"/>
</dbReference>
<keyword evidence="8" id="KW-0677">Repeat</keyword>
<evidence type="ECO:0000256" key="7">
    <source>
        <dbReference type="ARBA" id="ARBA00022723"/>
    </source>
</evidence>
<comment type="cofactor">
    <cofactor evidence="1 12">
        <name>Cu(+)</name>
        <dbReference type="ChEBI" id="CHEBI:49552"/>
    </cofactor>
</comment>
<dbReference type="InterPro" id="IPR001287">
    <property type="entry name" value="NO2-reductase_Cu"/>
</dbReference>
<comment type="cofactor">
    <cofactor evidence="2 12">
        <name>Cu(2+)</name>
        <dbReference type="ChEBI" id="CHEBI:29036"/>
    </cofactor>
</comment>
<evidence type="ECO:0000256" key="4">
    <source>
        <dbReference type="ARBA" id="ARBA00011233"/>
    </source>
</evidence>
<evidence type="ECO:0000256" key="5">
    <source>
        <dbReference type="ARBA" id="ARBA00011882"/>
    </source>
</evidence>
<dbReference type="EMBL" id="JACJVO010000003">
    <property type="protein sequence ID" value="MBB6729867.1"/>
    <property type="molecule type" value="Genomic_DNA"/>
</dbReference>
<dbReference type="Pfam" id="PF07731">
    <property type="entry name" value="Cu-oxidase_2"/>
    <property type="match status" value="1"/>
</dbReference>
<evidence type="ECO:0000313" key="16">
    <source>
        <dbReference type="EMBL" id="MBB6729867.1"/>
    </source>
</evidence>
<evidence type="ECO:0000256" key="12">
    <source>
        <dbReference type="PIRSR" id="PIRSR601287-1"/>
    </source>
</evidence>
<dbReference type="CDD" id="cd13860">
    <property type="entry name" value="CuRO_1_2dMco_1"/>
    <property type="match status" value="1"/>
</dbReference>
<comment type="caution">
    <text evidence="16">The sequence shown here is derived from an EMBL/GenBank/DDBJ whole genome shotgun (WGS) entry which is preliminary data.</text>
</comment>
<keyword evidence="7 12" id="KW-0479">Metal-binding</keyword>
<dbReference type="Proteomes" id="UP000564644">
    <property type="component" value="Unassembled WGS sequence"/>
</dbReference>
<comment type="catalytic activity">
    <reaction evidence="11">
        <text>nitric oxide + Fe(III)-[cytochrome c] + H2O = Fe(II)-[cytochrome c] + nitrite + 2 H(+)</text>
        <dbReference type="Rhea" id="RHEA:15233"/>
        <dbReference type="Rhea" id="RHEA-COMP:10350"/>
        <dbReference type="Rhea" id="RHEA-COMP:14399"/>
        <dbReference type="ChEBI" id="CHEBI:15377"/>
        <dbReference type="ChEBI" id="CHEBI:15378"/>
        <dbReference type="ChEBI" id="CHEBI:16301"/>
        <dbReference type="ChEBI" id="CHEBI:16480"/>
        <dbReference type="ChEBI" id="CHEBI:29033"/>
        <dbReference type="ChEBI" id="CHEBI:29034"/>
        <dbReference type="EC" id="1.7.2.1"/>
    </reaction>
</comment>
<name>A0A7X0SH36_9BACL</name>
<accession>A0A7X0SH36</accession>
<dbReference type="PANTHER" id="PTHR11709:SF394">
    <property type="entry name" value="FI03373P-RELATED"/>
    <property type="match status" value="1"/>
</dbReference>
<feature type="signal peptide" evidence="13">
    <location>
        <begin position="1"/>
        <end position="29"/>
    </location>
</feature>
<dbReference type="RefSeq" id="WP_185127536.1">
    <property type="nucleotide sequence ID" value="NZ_JACJVO010000003.1"/>
</dbReference>
<dbReference type="AlphaFoldDB" id="A0A7X0SH36"/>
<dbReference type="InterPro" id="IPR036582">
    <property type="entry name" value="Mao_N_sf"/>
</dbReference>
<evidence type="ECO:0000259" key="15">
    <source>
        <dbReference type="Pfam" id="PF07732"/>
    </source>
</evidence>
<dbReference type="SUPFAM" id="SSF55383">
    <property type="entry name" value="Copper amine oxidase, domain N"/>
    <property type="match status" value="1"/>
</dbReference>
<evidence type="ECO:0000256" key="2">
    <source>
        <dbReference type="ARBA" id="ARBA00001973"/>
    </source>
</evidence>
<feature type="domain" description="Plastocyanin-like" evidence="15">
    <location>
        <begin position="210"/>
        <end position="319"/>
    </location>
</feature>
<dbReference type="InterPro" id="IPR045087">
    <property type="entry name" value="Cu-oxidase_fam"/>
</dbReference>
<evidence type="ECO:0000256" key="6">
    <source>
        <dbReference type="ARBA" id="ARBA00017290"/>
    </source>
</evidence>
<feature type="chain" id="PRO_5039182370" description="Copper-containing nitrite reductase" evidence="13">
    <location>
        <begin position="30"/>
        <end position="479"/>
    </location>
</feature>
<feature type="binding site" description="type 1 copper site" evidence="12">
    <location>
        <position position="310"/>
    </location>
    <ligand>
        <name>Cu cation</name>
        <dbReference type="ChEBI" id="CHEBI:23378"/>
        <label>1</label>
    </ligand>
</feature>
<feature type="binding site" description="type 1 copper site" evidence="12">
    <location>
        <position position="257"/>
    </location>
    <ligand>
        <name>Cu cation</name>
        <dbReference type="ChEBI" id="CHEBI:23378"/>
        <label>1</label>
    </ligand>
</feature>
<keyword evidence="13" id="KW-0732">Signal</keyword>
<feature type="domain" description="Plastocyanin-like" evidence="14">
    <location>
        <begin position="356"/>
        <end position="456"/>
    </location>
</feature>
<keyword evidence="9" id="KW-0560">Oxidoreductase</keyword>
<sequence length="479" mass="51563">MKAGIRSRKWRVAVFAALLAAASSQLLHASAMSMSSGDAEAGEGAGIQVTLDGRLLPNPGIESGDLSELRVQVRDVAEALNLPVKWDAKHHAAIVGDGMYPASDGMDGSMAGSMGHAVVWNGERLPADVDPMLMGRSMTAVADSLAEAIGLSYKYDAGRHRIELLTPEAAEQFEAEKPQVEDVLNGKGMTPTIAADGTKEFTLTAELHDWVPVDGVMTTAWTFNGQAPGPTIRVTEGDRVRIHFVNHLPEPATIHWHGVLVPNEMDGVPGLTQEAVQAGGTFDYEFTASHAGTFIYHSHYDDMKQVGNGMYGAFIIDPKTPAVPAADNGELTAQTAYDHDYTMLLSGFHVNTTPEDEEDYFTMNGVSYPDTPPLNVKKGETVRIRLINIDTMETHTMHLHGMDFRLIARNGSPLKSVETMNTLLIGPGETADIALRADAVGKWMFHCHILDHTMNGGDAMGGMSMGEMGGLISILNVTE</sequence>
<comment type="subunit">
    <text evidence="4">Homotrimer.</text>
</comment>
<evidence type="ECO:0000256" key="11">
    <source>
        <dbReference type="ARBA" id="ARBA00049340"/>
    </source>
</evidence>
<evidence type="ECO:0000313" key="17">
    <source>
        <dbReference type="Proteomes" id="UP000564644"/>
    </source>
</evidence>
<dbReference type="EC" id="1.7.2.1" evidence="5"/>
<evidence type="ECO:0000256" key="1">
    <source>
        <dbReference type="ARBA" id="ARBA00001960"/>
    </source>
</evidence>
<feature type="binding site" description="type 1 copper site" evidence="12">
    <location>
        <position position="297"/>
    </location>
    <ligand>
        <name>Cu cation</name>
        <dbReference type="ChEBI" id="CHEBI:23378"/>
        <label>1</label>
    </ligand>
</feature>
<comment type="similarity">
    <text evidence="3">Belongs to the multicopper oxidase family.</text>
</comment>
<dbReference type="InterPro" id="IPR011706">
    <property type="entry name" value="Cu-oxidase_C"/>
</dbReference>
<evidence type="ECO:0000256" key="10">
    <source>
        <dbReference type="ARBA" id="ARBA00023008"/>
    </source>
</evidence>
<dbReference type="CDD" id="cd04202">
    <property type="entry name" value="CuRO_D2_2dMcoN_like"/>
    <property type="match status" value="1"/>
</dbReference>
<dbReference type="InterPro" id="IPR011707">
    <property type="entry name" value="Cu-oxidase-like_N"/>
</dbReference>
<evidence type="ECO:0000256" key="9">
    <source>
        <dbReference type="ARBA" id="ARBA00023002"/>
    </source>
</evidence>
<dbReference type="Pfam" id="PF07732">
    <property type="entry name" value="Cu-oxidase_3"/>
    <property type="match status" value="1"/>
</dbReference>
<evidence type="ECO:0000256" key="3">
    <source>
        <dbReference type="ARBA" id="ARBA00010609"/>
    </source>
</evidence>
<evidence type="ECO:0000256" key="8">
    <source>
        <dbReference type="ARBA" id="ARBA00022737"/>
    </source>
</evidence>
<keyword evidence="17" id="KW-1185">Reference proteome</keyword>
<organism evidence="16 17">
    <name type="scientific">Cohnella zeiphila</name>
    <dbReference type="NCBI Taxonomy" id="2761120"/>
    <lineage>
        <taxon>Bacteria</taxon>
        <taxon>Bacillati</taxon>
        <taxon>Bacillota</taxon>
        <taxon>Bacilli</taxon>
        <taxon>Bacillales</taxon>
        <taxon>Paenibacillaceae</taxon>
        <taxon>Cohnella</taxon>
    </lineage>
</organism>
<dbReference type="InterPro" id="IPR008972">
    <property type="entry name" value="Cupredoxin"/>
</dbReference>
<reference evidence="16 17" key="1">
    <citation type="submission" date="2020-08" db="EMBL/GenBank/DDBJ databases">
        <title>Cohnella phylogeny.</title>
        <authorList>
            <person name="Dunlap C."/>
        </authorList>
    </citation>
    <scope>NUCLEOTIDE SEQUENCE [LARGE SCALE GENOMIC DNA]</scope>
    <source>
        <strain evidence="16 17">CBP 2801</strain>
    </source>
</reference>
<evidence type="ECO:0000256" key="13">
    <source>
        <dbReference type="SAM" id="SignalP"/>
    </source>
</evidence>
<proteinExistence type="inferred from homology"/>
<protein>
    <recommendedName>
        <fullName evidence="6">Copper-containing nitrite reductase</fullName>
        <ecNumber evidence="5">1.7.2.1</ecNumber>
    </recommendedName>
</protein>
<gene>
    <name evidence="16" type="ORF">H7C18_03065</name>
</gene>
<dbReference type="Gene3D" id="2.60.40.420">
    <property type="entry name" value="Cupredoxins - blue copper proteins"/>
    <property type="match status" value="2"/>
</dbReference>